<evidence type="ECO:0000313" key="1">
    <source>
        <dbReference type="EMBL" id="JAH28762.1"/>
    </source>
</evidence>
<protein>
    <submittedName>
        <fullName evidence="1">Uncharacterized protein</fullName>
    </submittedName>
</protein>
<accession>A0A0E9RJ04</accession>
<reference evidence="1" key="1">
    <citation type="submission" date="2014-11" db="EMBL/GenBank/DDBJ databases">
        <authorList>
            <person name="Amaro Gonzalez C."/>
        </authorList>
    </citation>
    <scope>NUCLEOTIDE SEQUENCE</scope>
</reference>
<dbReference type="EMBL" id="GBXM01079815">
    <property type="protein sequence ID" value="JAH28762.1"/>
    <property type="molecule type" value="Transcribed_RNA"/>
</dbReference>
<reference evidence="1" key="2">
    <citation type="journal article" date="2015" name="Fish Shellfish Immunol.">
        <title>Early steps in the European eel (Anguilla anguilla)-Vibrio vulnificus interaction in the gills: Role of the RtxA13 toxin.</title>
        <authorList>
            <person name="Callol A."/>
            <person name="Pajuelo D."/>
            <person name="Ebbesson L."/>
            <person name="Teles M."/>
            <person name="MacKenzie S."/>
            <person name="Amaro C."/>
        </authorList>
    </citation>
    <scope>NUCLEOTIDE SEQUENCE</scope>
</reference>
<sequence>MEESKSKISDNLDTTPRGFSDWLIHSLLAFLSSVSGHC</sequence>
<organism evidence="1">
    <name type="scientific">Anguilla anguilla</name>
    <name type="common">European freshwater eel</name>
    <name type="synonym">Muraena anguilla</name>
    <dbReference type="NCBI Taxonomy" id="7936"/>
    <lineage>
        <taxon>Eukaryota</taxon>
        <taxon>Metazoa</taxon>
        <taxon>Chordata</taxon>
        <taxon>Craniata</taxon>
        <taxon>Vertebrata</taxon>
        <taxon>Euteleostomi</taxon>
        <taxon>Actinopterygii</taxon>
        <taxon>Neopterygii</taxon>
        <taxon>Teleostei</taxon>
        <taxon>Anguilliformes</taxon>
        <taxon>Anguillidae</taxon>
        <taxon>Anguilla</taxon>
    </lineage>
</organism>
<name>A0A0E9RJ04_ANGAN</name>
<proteinExistence type="predicted"/>
<dbReference type="AlphaFoldDB" id="A0A0E9RJ04"/>